<name>A0A089HQW3_PAEDU</name>
<proteinExistence type="predicted"/>
<dbReference type="eggNOG" id="ENOG5033DFV">
    <property type="taxonomic scope" value="Bacteria"/>
</dbReference>
<evidence type="ECO:0000313" key="1">
    <source>
        <dbReference type="EMBL" id="AIQ13135.1"/>
    </source>
</evidence>
<accession>A0A089HQW3</accession>
<dbReference type="SUPFAM" id="SSF63829">
    <property type="entry name" value="Calcium-dependent phosphotriesterase"/>
    <property type="match status" value="1"/>
</dbReference>
<sequence length="492" mass="56748">MGTKFANIHVRYLEPAQVIEHMPGCSVRVLSEGWTTVLREDFQMGQIEQIARGLSKKIENVVLSVGYFDDDVLALHLFHKGKMVTSDITNNAYGYQAKRGNPTRFQQSLELDQEVAPLLKEVFKCDDLEEKVYLLEHLLGVHLWISYDANEIPENELRLKQFDRSIVNAYCEDLKAKNKIKNKTKLQLITEFEGMPVLKTADSTDVQLPRKDGSYLVDDSNVYELLSDGSLMPRLQATNEENRHILLNFPDGSTLYSTYCQKQVLFECNAANEKIWEFEVGYLKVNPALHQNKLFFHIQKADELPMVVKINRQGQIESSLVLDTRGGCHWEKFLFDSEGRIYHCCTQEKDGIQQTHLYCLSEQLEILDQIEIDDTSFNSIIDRHSQIIYLHIFEGELFKIELQPLHVSTSKKCYGFIRFLHVDQNGNVYIQTGSSTFEVWNSNLELISRHKLKGQIFKVLVNEQGRACFATWNGTQWDSGKEQSKVRLYEVG</sequence>
<dbReference type="AlphaFoldDB" id="A0A089HQW3"/>
<organism evidence="1 2">
    <name type="scientific">Paenibacillus durus</name>
    <name type="common">Paenibacillus azotofixans</name>
    <dbReference type="NCBI Taxonomy" id="44251"/>
    <lineage>
        <taxon>Bacteria</taxon>
        <taxon>Bacillati</taxon>
        <taxon>Bacillota</taxon>
        <taxon>Bacilli</taxon>
        <taxon>Bacillales</taxon>
        <taxon>Paenibacillaceae</taxon>
        <taxon>Paenibacillus</taxon>
    </lineage>
</organism>
<protein>
    <submittedName>
        <fullName evidence="1">Uncharacterized protein</fullName>
    </submittedName>
</protein>
<gene>
    <name evidence="1" type="ORF">PDUR_15340</name>
</gene>
<keyword evidence="2" id="KW-1185">Reference proteome</keyword>
<dbReference type="EMBL" id="CP009288">
    <property type="protein sequence ID" value="AIQ13135.1"/>
    <property type="molecule type" value="Genomic_DNA"/>
</dbReference>
<dbReference type="RefSeq" id="WP_042206933.1">
    <property type="nucleotide sequence ID" value="NZ_CP009288.1"/>
</dbReference>
<dbReference type="OrthoDB" id="2627491at2"/>
<dbReference type="KEGG" id="pdu:PDUR_15340"/>
<dbReference type="Proteomes" id="UP000029409">
    <property type="component" value="Chromosome"/>
</dbReference>
<evidence type="ECO:0000313" key="2">
    <source>
        <dbReference type="Proteomes" id="UP000029409"/>
    </source>
</evidence>
<reference evidence="1 2" key="1">
    <citation type="submission" date="2014-08" db="EMBL/GenBank/DDBJ databases">
        <title>Comparative genomics of the Paenibacillus odorifer group.</title>
        <authorList>
            <person name="den Bakker H.C."/>
            <person name="Tsai Y.-C."/>
            <person name="Martin N."/>
            <person name="Korlach J."/>
            <person name="Wiedmann M."/>
        </authorList>
    </citation>
    <scope>NUCLEOTIDE SEQUENCE [LARGE SCALE GENOMIC DNA]</scope>
    <source>
        <strain evidence="1 2">DSM 1735</strain>
    </source>
</reference>
<dbReference type="STRING" id="44251.PDUR_15340"/>